<evidence type="ECO:0000256" key="6">
    <source>
        <dbReference type="ARBA" id="ARBA00023125"/>
    </source>
</evidence>
<keyword evidence="5" id="KW-0694">RNA-binding</keyword>
<dbReference type="GO" id="GO:0003697">
    <property type="term" value="F:single-stranded DNA binding"/>
    <property type="evidence" value="ECO:0007669"/>
    <property type="project" value="InterPro"/>
</dbReference>
<accession>A0A8H3A3X9</accession>
<keyword evidence="6" id="KW-0238">DNA-binding</keyword>
<evidence type="ECO:0000256" key="3">
    <source>
        <dbReference type="ARBA" id="ARBA00005902"/>
    </source>
</evidence>
<dbReference type="PANTHER" id="PTHR10741">
    <property type="entry name" value="TRANSLIN AND TRANSLIN ASSOCIATED PROTEIN X"/>
    <property type="match status" value="1"/>
</dbReference>
<dbReference type="Pfam" id="PF01997">
    <property type="entry name" value="Translin"/>
    <property type="match status" value="1"/>
</dbReference>
<dbReference type="SUPFAM" id="SSF74784">
    <property type="entry name" value="Translin"/>
    <property type="match status" value="1"/>
</dbReference>
<organism evidence="8 9">
    <name type="scientific">Rhizoctonia solani</name>
    <dbReference type="NCBI Taxonomy" id="456999"/>
    <lineage>
        <taxon>Eukaryota</taxon>
        <taxon>Fungi</taxon>
        <taxon>Dikarya</taxon>
        <taxon>Basidiomycota</taxon>
        <taxon>Agaricomycotina</taxon>
        <taxon>Agaricomycetes</taxon>
        <taxon>Cantharellales</taxon>
        <taxon>Ceratobasidiaceae</taxon>
        <taxon>Rhizoctonia</taxon>
    </lineage>
</organism>
<gene>
    <name evidence="8" type="ORF">RDB_LOCUS27663</name>
</gene>
<dbReference type="InterPro" id="IPR002848">
    <property type="entry name" value="Translin_fam"/>
</dbReference>
<comment type="subcellular location">
    <subcellularLocation>
        <location evidence="2">Cytoplasm</location>
    </subcellularLocation>
    <subcellularLocation>
        <location evidence="1">Nucleus</location>
    </subcellularLocation>
</comment>
<evidence type="ECO:0000313" key="9">
    <source>
        <dbReference type="Proteomes" id="UP000663846"/>
    </source>
</evidence>
<dbReference type="Gene3D" id="1.20.58.190">
    <property type="entry name" value="Translin, domain 1"/>
    <property type="match status" value="1"/>
</dbReference>
<reference evidence="8" key="1">
    <citation type="submission" date="2021-01" db="EMBL/GenBank/DDBJ databases">
        <authorList>
            <person name="Kaushik A."/>
        </authorList>
    </citation>
    <scope>NUCLEOTIDE SEQUENCE</scope>
    <source>
        <strain evidence="8">AG1-1C</strain>
    </source>
</reference>
<evidence type="ECO:0000256" key="2">
    <source>
        <dbReference type="ARBA" id="ARBA00004496"/>
    </source>
</evidence>
<dbReference type="GO" id="GO:0016070">
    <property type="term" value="P:RNA metabolic process"/>
    <property type="evidence" value="ECO:0007669"/>
    <property type="project" value="InterPro"/>
</dbReference>
<dbReference type="OrthoDB" id="432234at2759"/>
<dbReference type="Gene3D" id="1.20.58.200">
    <property type="entry name" value="Translin, domain 2"/>
    <property type="match status" value="1"/>
</dbReference>
<comment type="caution">
    <text evidence="8">The sequence shown here is derived from an EMBL/GenBank/DDBJ whole genome shotgun (WGS) entry which is preliminary data.</text>
</comment>
<evidence type="ECO:0000256" key="5">
    <source>
        <dbReference type="ARBA" id="ARBA00022884"/>
    </source>
</evidence>
<dbReference type="InterPro" id="IPR033956">
    <property type="entry name" value="Translin"/>
</dbReference>
<protein>
    <recommendedName>
        <fullName evidence="10">Translin</fullName>
    </recommendedName>
</protein>
<evidence type="ECO:0000256" key="4">
    <source>
        <dbReference type="ARBA" id="ARBA00022490"/>
    </source>
</evidence>
<dbReference type="InterPro" id="IPR016069">
    <property type="entry name" value="Translin_C"/>
</dbReference>
<dbReference type="FunFam" id="1.20.58.200:FF:000002">
    <property type="entry name" value="Putative translin"/>
    <property type="match status" value="1"/>
</dbReference>
<evidence type="ECO:0008006" key="10">
    <source>
        <dbReference type="Google" id="ProtNLM"/>
    </source>
</evidence>
<dbReference type="AlphaFoldDB" id="A0A8H3A3X9"/>
<dbReference type="CDD" id="cd14819">
    <property type="entry name" value="Translin"/>
    <property type="match status" value="1"/>
</dbReference>
<dbReference type="EMBL" id="CAJMWS010000157">
    <property type="protein sequence ID" value="CAE6373605.1"/>
    <property type="molecule type" value="Genomic_DNA"/>
</dbReference>
<dbReference type="GO" id="GO:0043565">
    <property type="term" value="F:sequence-specific DNA binding"/>
    <property type="evidence" value="ECO:0007669"/>
    <property type="project" value="InterPro"/>
</dbReference>
<evidence type="ECO:0000256" key="7">
    <source>
        <dbReference type="ARBA" id="ARBA00023242"/>
    </source>
</evidence>
<name>A0A8H3A3X9_9AGAM</name>
<dbReference type="GO" id="GO:0003723">
    <property type="term" value="F:RNA binding"/>
    <property type="evidence" value="ECO:0007669"/>
    <property type="project" value="UniProtKB-KW"/>
</dbReference>
<dbReference type="GO" id="GO:0005737">
    <property type="term" value="C:cytoplasm"/>
    <property type="evidence" value="ECO:0007669"/>
    <property type="project" value="UniProtKB-SubCell"/>
</dbReference>
<sequence>MNSEDLDKLSRDFEAESELRDTIRKEVMELDRKSRSANGIMNRIHSTLEGKCSLFPSPIVSLHHAPTLVQSLIESSSSVVKSCHEEFTKIASVVPPNQFWRWKDMWTRSVQSIIFVAALDEYLSTQRLITLPECEQLLGVNPEWRGRFQIPSEDYLHGIIALVNELSRLAVNAVTLGDFNRPVQISVFVRDLYSGFSLLNLKNDSLRRRFDSIKYDMKKIEEVLYDVSLRKLVPPENFPQGQS</sequence>
<dbReference type="InterPro" id="IPR036081">
    <property type="entry name" value="Translin_sf"/>
</dbReference>
<evidence type="ECO:0000256" key="1">
    <source>
        <dbReference type="ARBA" id="ARBA00004123"/>
    </source>
</evidence>
<dbReference type="Proteomes" id="UP000663846">
    <property type="component" value="Unassembled WGS sequence"/>
</dbReference>
<keyword evidence="7" id="KW-0539">Nucleus</keyword>
<evidence type="ECO:0000313" key="8">
    <source>
        <dbReference type="EMBL" id="CAE6373605.1"/>
    </source>
</evidence>
<proteinExistence type="inferred from homology"/>
<dbReference type="InterPro" id="IPR016068">
    <property type="entry name" value="Translin_N"/>
</dbReference>
<comment type="similarity">
    <text evidence="3">Belongs to the translin family.</text>
</comment>
<keyword evidence="4" id="KW-0963">Cytoplasm</keyword>
<dbReference type="GO" id="GO:0005634">
    <property type="term" value="C:nucleus"/>
    <property type="evidence" value="ECO:0007669"/>
    <property type="project" value="UniProtKB-SubCell"/>
</dbReference>